<gene>
    <name evidence="2" type="ORF">Tco_0974438</name>
</gene>
<name>A0ABQ5EBR1_9ASTR</name>
<comment type="caution">
    <text evidence="2">The sequence shown here is derived from an EMBL/GenBank/DDBJ whole genome shotgun (WGS) entry which is preliminary data.</text>
</comment>
<evidence type="ECO:0000313" key="2">
    <source>
        <dbReference type="EMBL" id="GJT48281.1"/>
    </source>
</evidence>
<dbReference type="EMBL" id="BQNB010016141">
    <property type="protein sequence ID" value="GJT48281.1"/>
    <property type="molecule type" value="Genomic_DNA"/>
</dbReference>
<protein>
    <recommendedName>
        <fullName evidence="4">FRIGIDA-like protein</fullName>
    </recommendedName>
</protein>
<feature type="region of interest" description="Disordered" evidence="1">
    <location>
        <begin position="134"/>
        <end position="171"/>
    </location>
</feature>
<evidence type="ECO:0000256" key="1">
    <source>
        <dbReference type="SAM" id="MobiDB-lite"/>
    </source>
</evidence>
<reference evidence="2" key="1">
    <citation type="journal article" date="2022" name="Int. J. Mol. Sci.">
        <title>Draft Genome of Tanacetum Coccineum: Genomic Comparison of Closely Related Tanacetum-Family Plants.</title>
        <authorList>
            <person name="Yamashiro T."/>
            <person name="Shiraishi A."/>
            <person name="Nakayama K."/>
            <person name="Satake H."/>
        </authorList>
    </citation>
    <scope>NUCLEOTIDE SEQUENCE</scope>
</reference>
<accession>A0ABQ5EBR1</accession>
<evidence type="ECO:0000313" key="3">
    <source>
        <dbReference type="Proteomes" id="UP001151760"/>
    </source>
</evidence>
<proteinExistence type="predicted"/>
<sequence>MERPHRPRRRDLDYKNLDLEQLLGFMECKVGMLMEKAISLMGRSESVIGMSSNMMRQLPIESSRQEAFEDLVINFILNQEERVKQLEEYIGVIGSDFMQLSLKVVEKLKDEIRVEENRVKKIKKITSYTEIPSLDELEPQPKPLPNYPSLDISLGEERGPKPPIKPNSPDSFRMKVVDHLTIHTPPSSHVASLYPRDVIFDEKKLGSS</sequence>
<reference evidence="2" key="2">
    <citation type="submission" date="2022-01" db="EMBL/GenBank/DDBJ databases">
        <authorList>
            <person name="Yamashiro T."/>
            <person name="Shiraishi A."/>
            <person name="Satake H."/>
            <person name="Nakayama K."/>
        </authorList>
    </citation>
    <scope>NUCLEOTIDE SEQUENCE</scope>
</reference>
<dbReference type="Proteomes" id="UP001151760">
    <property type="component" value="Unassembled WGS sequence"/>
</dbReference>
<evidence type="ECO:0008006" key="4">
    <source>
        <dbReference type="Google" id="ProtNLM"/>
    </source>
</evidence>
<keyword evidence="3" id="KW-1185">Reference proteome</keyword>
<organism evidence="2 3">
    <name type="scientific">Tanacetum coccineum</name>
    <dbReference type="NCBI Taxonomy" id="301880"/>
    <lineage>
        <taxon>Eukaryota</taxon>
        <taxon>Viridiplantae</taxon>
        <taxon>Streptophyta</taxon>
        <taxon>Embryophyta</taxon>
        <taxon>Tracheophyta</taxon>
        <taxon>Spermatophyta</taxon>
        <taxon>Magnoliopsida</taxon>
        <taxon>eudicotyledons</taxon>
        <taxon>Gunneridae</taxon>
        <taxon>Pentapetalae</taxon>
        <taxon>asterids</taxon>
        <taxon>campanulids</taxon>
        <taxon>Asterales</taxon>
        <taxon>Asteraceae</taxon>
        <taxon>Asteroideae</taxon>
        <taxon>Anthemideae</taxon>
        <taxon>Anthemidinae</taxon>
        <taxon>Tanacetum</taxon>
    </lineage>
</organism>